<dbReference type="VEuPathDB" id="PiroplasmaDB:BBBOND_0403050"/>
<proteinExistence type="predicted"/>
<dbReference type="RefSeq" id="XP_012770003.1">
    <property type="nucleotide sequence ID" value="XM_012914549.1"/>
</dbReference>
<evidence type="ECO:0000313" key="2">
    <source>
        <dbReference type="EMBL" id="CDR97817.1"/>
    </source>
</evidence>
<keyword evidence="1" id="KW-1133">Transmembrane helix</keyword>
<accession>A0A061DCJ7</accession>
<dbReference type="EMBL" id="LK391710">
    <property type="protein sequence ID" value="CDR97817.1"/>
    <property type="molecule type" value="Genomic_DNA"/>
</dbReference>
<dbReference type="Proteomes" id="UP000033188">
    <property type="component" value="Chromosome 4"/>
</dbReference>
<dbReference type="Gene3D" id="3.30.450.50">
    <property type="entry name" value="Longin domain"/>
    <property type="match status" value="1"/>
</dbReference>
<evidence type="ECO:0000313" key="3">
    <source>
        <dbReference type="Proteomes" id="UP000033188"/>
    </source>
</evidence>
<keyword evidence="1" id="KW-0812">Transmembrane</keyword>
<protein>
    <recommendedName>
        <fullName evidence="4">V-SNARE coiled-coil homology domain-containing protein</fullName>
    </recommendedName>
</protein>
<feature type="transmembrane region" description="Helical" evidence="1">
    <location>
        <begin position="205"/>
        <end position="226"/>
    </location>
</feature>
<sequence length="231" mass="26324">MAEENLLYTGLINLSTEHVLACYPRSAARGTGLIVEEGLEHVYEDATTKEPGTDLQEIQLENITIYYQTDDEDKLAVLVMVNAEDYPERLVQNMIQEIWRTVRLLVDQKGTVDFKSRTVQLPLSAQLARTFKRYNMEFETDKVLKAQAKVQGATEAVQESIQKIIDNCANMQQLKEMSQTLKTKAIVVKQYRCLFAERKRICVQYISFGVIIVIVVALYIALPIVLSESKK</sequence>
<name>A0A061DCJ7_BABBI</name>
<evidence type="ECO:0000256" key="1">
    <source>
        <dbReference type="SAM" id="Phobius"/>
    </source>
</evidence>
<dbReference type="KEGG" id="bbig:BBBOND_0403050"/>
<dbReference type="OMA" id="YMAFVNI"/>
<organism evidence="2 3">
    <name type="scientific">Babesia bigemina</name>
    <dbReference type="NCBI Taxonomy" id="5866"/>
    <lineage>
        <taxon>Eukaryota</taxon>
        <taxon>Sar</taxon>
        <taxon>Alveolata</taxon>
        <taxon>Apicomplexa</taxon>
        <taxon>Aconoidasida</taxon>
        <taxon>Piroplasmida</taxon>
        <taxon>Babesiidae</taxon>
        <taxon>Babesia</taxon>
    </lineage>
</organism>
<dbReference type="OrthoDB" id="366261at2759"/>
<evidence type="ECO:0008006" key="4">
    <source>
        <dbReference type="Google" id="ProtNLM"/>
    </source>
</evidence>
<reference evidence="3" key="1">
    <citation type="journal article" date="2014" name="Nucleic Acids Res.">
        <title>The evolutionary dynamics of variant antigen genes in Babesia reveal a history of genomic innovation underlying host-parasite interaction.</title>
        <authorList>
            <person name="Jackson A.P."/>
            <person name="Otto T.D."/>
            <person name="Darby A."/>
            <person name="Ramaprasad A."/>
            <person name="Xia D."/>
            <person name="Echaide I.E."/>
            <person name="Farber M."/>
            <person name="Gahlot S."/>
            <person name="Gamble J."/>
            <person name="Gupta D."/>
            <person name="Gupta Y."/>
            <person name="Jackson L."/>
            <person name="Malandrin L."/>
            <person name="Malas T.B."/>
            <person name="Moussa E."/>
            <person name="Nair M."/>
            <person name="Reid A.J."/>
            <person name="Sanders M."/>
            <person name="Sharma J."/>
            <person name="Tracey A."/>
            <person name="Quail M.A."/>
            <person name="Weir W."/>
            <person name="Wastling J.M."/>
            <person name="Hall N."/>
            <person name="Willadsen P."/>
            <person name="Lingelbach K."/>
            <person name="Shiels B."/>
            <person name="Tait A."/>
            <person name="Berriman M."/>
            <person name="Allred D.R."/>
            <person name="Pain A."/>
        </authorList>
    </citation>
    <scope>NUCLEOTIDE SEQUENCE [LARGE SCALE GENOMIC DNA]</scope>
    <source>
        <strain evidence="3">Bond</strain>
    </source>
</reference>
<dbReference type="AlphaFoldDB" id="A0A061DCJ7"/>
<keyword evidence="3" id="KW-1185">Reference proteome</keyword>
<dbReference type="GeneID" id="24566358"/>
<keyword evidence="1" id="KW-0472">Membrane</keyword>
<gene>
    <name evidence="2" type="ORF">BBBOND_0403050</name>
</gene>